<comment type="caution">
    <text evidence="2">The sequence shown here is derived from an EMBL/GenBank/DDBJ whole genome shotgun (WGS) entry which is preliminary data.</text>
</comment>
<dbReference type="EMBL" id="JAVFHQ010000078">
    <property type="protein sequence ID" value="KAK4539945.1"/>
    <property type="molecule type" value="Genomic_DNA"/>
</dbReference>
<keyword evidence="3" id="KW-1185">Reference proteome</keyword>
<dbReference type="Proteomes" id="UP001324427">
    <property type="component" value="Unassembled WGS sequence"/>
</dbReference>
<dbReference type="AlphaFoldDB" id="A0AAV9J4T1"/>
<reference evidence="2 3" key="1">
    <citation type="submission" date="2021-11" db="EMBL/GenBank/DDBJ databases">
        <title>Black yeast isolated from Biological Soil Crust.</title>
        <authorList>
            <person name="Kurbessoian T."/>
        </authorList>
    </citation>
    <scope>NUCLEOTIDE SEQUENCE [LARGE SCALE GENOMIC DNA]</scope>
    <source>
        <strain evidence="2 3">CCFEE 5522</strain>
    </source>
</reference>
<evidence type="ECO:0000256" key="1">
    <source>
        <dbReference type="SAM" id="MobiDB-lite"/>
    </source>
</evidence>
<sequence length="238" mass="25796">MSDSEGDMTEAEMAGWAIPRQPRASASNVEPLLRARKNQLRTRADPDDTPDYQPPESEGPDEGGFSDSNSEGHPTSSPSGEEEDGTLSKPHWKQQLLEANMELDSIPASTQLSDTTLTRLTSSAAPPPHPAVIELAQAVSAFSRAGLQQEADIFRDWTLVSFDMVQYSRALTNMEALPEQTTVEADVVLAEKALMHAETALRQNIVDGVMPEMLRAQIEGYGERKEGGEATEATAVST</sequence>
<gene>
    <name evidence="2" type="ORF">LTR36_009915</name>
</gene>
<organism evidence="2 3">
    <name type="scientific">Oleoguttula mirabilis</name>
    <dbReference type="NCBI Taxonomy" id="1507867"/>
    <lineage>
        <taxon>Eukaryota</taxon>
        <taxon>Fungi</taxon>
        <taxon>Dikarya</taxon>
        <taxon>Ascomycota</taxon>
        <taxon>Pezizomycotina</taxon>
        <taxon>Dothideomycetes</taxon>
        <taxon>Dothideomycetidae</taxon>
        <taxon>Mycosphaerellales</taxon>
        <taxon>Teratosphaeriaceae</taxon>
        <taxon>Oleoguttula</taxon>
    </lineage>
</organism>
<name>A0AAV9J4T1_9PEZI</name>
<feature type="compositionally biased region" description="Polar residues" evidence="1">
    <location>
        <begin position="66"/>
        <end position="79"/>
    </location>
</feature>
<evidence type="ECO:0000313" key="2">
    <source>
        <dbReference type="EMBL" id="KAK4539945.1"/>
    </source>
</evidence>
<protein>
    <submittedName>
        <fullName evidence="2">Uncharacterized protein</fullName>
    </submittedName>
</protein>
<evidence type="ECO:0000313" key="3">
    <source>
        <dbReference type="Proteomes" id="UP001324427"/>
    </source>
</evidence>
<feature type="compositionally biased region" description="Acidic residues" evidence="1">
    <location>
        <begin position="1"/>
        <end position="10"/>
    </location>
</feature>
<feature type="region of interest" description="Disordered" evidence="1">
    <location>
        <begin position="1"/>
        <end position="89"/>
    </location>
</feature>
<accession>A0AAV9J4T1</accession>
<proteinExistence type="predicted"/>